<evidence type="ECO:0000313" key="2">
    <source>
        <dbReference type="EMBL" id="PBK98652.1"/>
    </source>
</evidence>
<feature type="compositionally biased region" description="Basic and acidic residues" evidence="1">
    <location>
        <begin position="140"/>
        <end position="149"/>
    </location>
</feature>
<proteinExistence type="predicted"/>
<accession>A0A2H3E4K3</accession>
<evidence type="ECO:0000313" key="3">
    <source>
        <dbReference type="Proteomes" id="UP000217790"/>
    </source>
</evidence>
<dbReference type="Proteomes" id="UP000217790">
    <property type="component" value="Unassembled WGS sequence"/>
</dbReference>
<organism evidence="2 3">
    <name type="scientific">Armillaria gallica</name>
    <name type="common">Bulbous honey fungus</name>
    <name type="synonym">Armillaria bulbosa</name>
    <dbReference type="NCBI Taxonomy" id="47427"/>
    <lineage>
        <taxon>Eukaryota</taxon>
        <taxon>Fungi</taxon>
        <taxon>Dikarya</taxon>
        <taxon>Basidiomycota</taxon>
        <taxon>Agaricomycotina</taxon>
        <taxon>Agaricomycetes</taxon>
        <taxon>Agaricomycetidae</taxon>
        <taxon>Agaricales</taxon>
        <taxon>Marasmiineae</taxon>
        <taxon>Physalacriaceae</taxon>
        <taxon>Armillaria</taxon>
    </lineage>
</organism>
<protein>
    <submittedName>
        <fullName evidence="2">Uncharacterized protein</fullName>
    </submittedName>
</protein>
<evidence type="ECO:0000256" key="1">
    <source>
        <dbReference type="SAM" id="MobiDB-lite"/>
    </source>
</evidence>
<feature type="region of interest" description="Disordered" evidence="1">
    <location>
        <begin position="130"/>
        <end position="149"/>
    </location>
</feature>
<dbReference type="EMBL" id="KZ293648">
    <property type="protein sequence ID" value="PBK98652.1"/>
    <property type="molecule type" value="Genomic_DNA"/>
</dbReference>
<reference evidence="3" key="1">
    <citation type="journal article" date="2017" name="Nat. Ecol. Evol.">
        <title>Genome expansion and lineage-specific genetic innovations in the forest pathogenic fungi Armillaria.</title>
        <authorList>
            <person name="Sipos G."/>
            <person name="Prasanna A.N."/>
            <person name="Walter M.C."/>
            <person name="O'Connor E."/>
            <person name="Balint B."/>
            <person name="Krizsan K."/>
            <person name="Kiss B."/>
            <person name="Hess J."/>
            <person name="Varga T."/>
            <person name="Slot J."/>
            <person name="Riley R."/>
            <person name="Boka B."/>
            <person name="Rigling D."/>
            <person name="Barry K."/>
            <person name="Lee J."/>
            <person name="Mihaltcheva S."/>
            <person name="LaButti K."/>
            <person name="Lipzen A."/>
            <person name="Waldron R."/>
            <person name="Moloney N.M."/>
            <person name="Sperisen C."/>
            <person name="Kredics L."/>
            <person name="Vagvoelgyi C."/>
            <person name="Patrignani A."/>
            <person name="Fitzpatrick D."/>
            <person name="Nagy I."/>
            <person name="Doyle S."/>
            <person name="Anderson J.B."/>
            <person name="Grigoriev I.V."/>
            <person name="Gueldener U."/>
            <person name="Muensterkoetter M."/>
            <person name="Nagy L.G."/>
        </authorList>
    </citation>
    <scope>NUCLEOTIDE SEQUENCE [LARGE SCALE GENOMIC DNA]</scope>
    <source>
        <strain evidence="3">Ar21-2</strain>
    </source>
</reference>
<dbReference type="AlphaFoldDB" id="A0A2H3E4K3"/>
<keyword evidence="3" id="KW-1185">Reference proteome</keyword>
<sequence>MVGWAEHDNSILKTTQGSRARGELDDYLEISSGRYGTLFEFEVLRDDSVWTLTAEPLLSRDTAGASSAASVIGQKRVIEDLLSEDDAASRMGGWPIWVIRRLYLDGILRSHDSGVLFRQGGSTPCSSTRRAMLGTSGYGRRSDRDKMGKAEPSLVDASASQTRHWCFNIGQRKYFDDLNVKIPQTSSQAYIIVDRIWQSPQDNLRRRMPDARLLGNLLAELPNTVVDAYNEALREIDSEGKGSTTRSLRKRLARLLRMSIFWFRSAAVWLFKGDEPLLKKFGDHQEMEGQRWLGSQLWSFTLRHVFVKPHKNPREVPILVRKDAALPMTLSVVWRGVGSQAESLDRAVTRGLEGESSPERLKAKIEAASQRWYHSGWKERGFAWKDAWMEARRVAGIRDSVNMFRSGRGSDLEIRGVQCALQSGGSHVVLTRSALMMDTASAEVPEAQQDGTKGDTQTGPLSILIDHGAIVDALSEGYVLLRVIATYRRIVGYTSWIGCILDETVVVILSVMVFKITLQWRLEVWYFILQDVSVNVIVDRQFRRLGERSLGSKKVEHAPARLIITGKAATPRINRLLQVAQLSVSGMSRVGMWIVEQRAMDGREEEDRESHQLVLMNNGDGDEVEVRWETTVLTPRVTNVPRVTRVEARGPVLHNRTVATPLLKETSNVGRVIHGIMEGSQDSESSSKRKRIKGTVISTSVKSDAYVLLHNNLKSYTGALLTEAACLKALLWPKGEGVLPGGIVNKAASVCGGWDL</sequence>
<dbReference type="InParanoid" id="A0A2H3E4K3"/>
<name>A0A2H3E4K3_ARMGA</name>
<gene>
    <name evidence="2" type="ORF">ARMGADRAFT_1026601</name>
</gene>